<feature type="domain" description="N-acetyltransferase" evidence="1">
    <location>
        <begin position="22"/>
        <end position="111"/>
    </location>
</feature>
<dbReference type="EMBL" id="UINC01074886">
    <property type="protein sequence ID" value="SVC12523.1"/>
    <property type="molecule type" value="Genomic_DNA"/>
</dbReference>
<dbReference type="SUPFAM" id="SSF55729">
    <property type="entry name" value="Acyl-CoA N-acyltransferases (Nat)"/>
    <property type="match status" value="1"/>
</dbReference>
<dbReference type="PROSITE" id="PS51186">
    <property type="entry name" value="GNAT"/>
    <property type="match status" value="1"/>
</dbReference>
<dbReference type="GO" id="GO:0016747">
    <property type="term" value="F:acyltransferase activity, transferring groups other than amino-acyl groups"/>
    <property type="evidence" value="ECO:0007669"/>
    <property type="project" value="InterPro"/>
</dbReference>
<evidence type="ECO:0000313" key="2">
    <source>
        <dbReference type="EMBL" id="SVC12523.1"/>
    </source>
</evidence>
<name>A0A382JMX0_9ZZZZ</name>
<organism evidence="2">
    <name type="scientific">marine metagenome</name>
    <dbReference type="NCBI Taxonomy" id="408172"/>
    <lineage>
        <taxon>unclassified sequences</taxon>
        <taxon>metagenomes</taxon>
        <taxon>ecological metagenomes</taxon>
    </lineage>
</organism>
<dbReference type="InterPro" id="IPR016181">
    <property type="entry name" value="Acyl_CoA_acyltransferase"/>
</dbReference>
<dbReference type="AlphaFoldDB" id="A0A382JMX0"/>
<dbReference type="InterPro" id="IPR000182">
    <property type="entry name" value="GNAT_dom"/>
</dbReference>
<evidence type="ECO:0000259" key="1">
    <source>
        <dbReference type="PROSITE" id="PS51186"/>
    </source>
</evidence>
<protein>
    <recommendedName>
        <fullName evidence="1">N-acetyltransferase domain-containing protein</fullName>
    </recommendedName>
</protein>
<dbReference type="CDD" id="cd04301">
    <property type="entry name" value="NAT_SF"/>
    <property type="match status" value="1"/>
</dbReference>
<gene>
    <name evidence="2" type="ORF">METZ01_LOCUS265377</name>
</gene>
<reference evidence="2" key="1">
    <citation type="submission" date="2018-05" db="EMBL/GenBank/DDBJ databases">
        <authorList>
            <person name="Lanie J.A."/>
            <person name="Ng W.-L."/>
            <person name="Kazmierczak K.M."/>
            <person name="Andrzejewski T.M."/>
            <person name="Davidsen T.M."/>
            <person name="Wayne K.J."/>
            <person name="Tettelin H."/>
            <person name="Glass J.I."/>
            <person name="Rusch D."/>
            <person name="Podicherti R."/>
            <person name="Tsui H.-C.T."/>
            <person name="Winkler M.E."/>
        </authorList>
    </citation>
    <scope>NUCLEOTIDE SEQUENCE</scope>
</reference>
<dbReference type="Pfam" id="PF00583">
    <property type="entry name" value="Acetyltransf_1"/>
    <property type="match status" value="1"/>
</dbReference>
<dbReference type="Gene3D" id="3.40.630.30">
    <property type="match status" value="1"/>
</dbReference>
<accession>A0A382JMX0</accession>
<feature type="non-terminal residue" evidence="2">
    <location>
        <position position="111"/>
    </location>
</feature>
<sequence>MQLRMLRPNLENLPTIEIPNDYKLRTYQEGDDAHWAKIINASFGSNRTAKDTHNEIIDCPQFSPDGLFFITQNNQPIGTACAWKKDTNETEIGYLHMVGVKPNHSGHRLGK</sequence>
<proteinExistence type="predicted"/>